<feature type="region of interest" description="Disordered" evidence="10">
    <location>
        <begin position="249"/>
        <end position="285"/>
    </location>
</feature>
<dbReference type="InterPro" id="IPR050131">
    <property type="entry name" value="Peptidase_S8_subtilisin-like"/>
</dbReference>
<evidence type="ECO:0000259" key="12">
    <source>
        <dbReference type="PROSITE" id="PS51272"/>
    </source>
</evidence>
<dbReference type="Pfam" id="PF00395">
    <property type="entry name" value="SLH"/>
    <property type="match status" value="2"/>
</dbReference>
<dbReference type="SUPFAM" id="SSF52025">
    <property type="entry name" value="PA domain"/>
    <property type="match status" value="1"/>
</dbReference>
<dbReference type="PANTHER" id="PTHR43806">
    <property type="entry name" value="PEPTIDASE S8"/>
    <property type="match status" value="1"/>
</dbReference>
<evidence type="ECO:0000256" key="6">
    <source>
        <dbReference type="ARBA" id="ARBA00022801"/>
    </source>
</evidence>
<sequence length="1801" mass="190443">MKKLRDVSRLLVVLLTLSSLLFPNSAFAFDSHAELTDQALSPEVRAKMQQIVDQNKFTEGQQPVLHSDLQNLTGDKEISVIVELSEAPVALAKGMSTLEGKSFTAATEQNTKQKIVRQQQSFISQLSKNSIKANVGFSYNYTFNGLSLKLKAGQVEQLLKMDGVQMVEPDVEVHALGEESSKLPDSEVNPMLSTSNPFLGIPDVWKLGYTGQGVKVGVVDTGIDYYHPELKDIYKGGHNFITQVVDGSDKGYARTRGDDPYETTPRDRPANRPLLDPTTSEPFNTEHGTHVAGIIAAQGKNPYGIKGLAPSVELHAYRVLGAYGSGSNSGVIAGIDKAVEEHMDVINLSLGGTTNSQVASDAIAINNAVLAGTIACVATGNSGPNRGTIGSPSTAAFAISVGNSTVPEKTMAGKATVTLSGAQTVTPYTMNLMSWKFGTEPKDILTGTYDVVAIPGVGQVTDYSGVNVAGKVALVARGDIAFVDKIAAAKSAGAVAVIIHNSSGGSNTPGPAGVLLGDIFSSIPTFDMSYTDGNALRTALAKDTGTVTFGGFTAGTTLGDDINSSSSRGPANPVFDIKPDVSAPGTDIMSSVPAYGKDYADEGQALPDYSESYDRFTGTSMATPHVAAVAALLKSEHPDWTPFDIKVAISNTAKQLDVTKYDVFAQGSGRVQPLQAATTEALAYESEPTTFSNKTYDNVKGTITFGNVSPNANNPMNVTRSIVVKNLTGSSSDYTVSVQTTKAATGTLASSNVTVDKSSFTLTGEQNLTVTLNVPKGTGTAGNEIQGYVKITNGKTNLILPFAANFAPPTGLKSFTIDSNHISPNGDGKLDSTSVRYEFYNRQSYTYIELFDLNNLTGGYYGDGSIGWILNTNSTTTGAKTLNFNGNYHPWGKEGAKLDTPAPESVYAMQITTLNSTGTEIVASGILPVPVYVKTSTPKFVSPDNLNVTGSNLKFSGSIDDSYVKFGPVVEDEFDLVYDVNDNLHMKYELSDSNDKLISSQPVTLDQKGNFNITSDGLTTGTYKLKLIVDDAASNHAEKVVQITSADPVLSGITVTPDKLNLAVGSTADLTVKAQYMDADGKPFPVSDDNVTSSASYTDYDSAVINVDNNGKVTAVDVGSTTITVAYGGKSTSVPVTITDETTTPVEPELKSITVSPDRVALNVGMDAQLVVTAAYSDGSEKDVTSASEYSAADTGIATVSNTGKVTAVEEGETTVTISYEGKTYEVLVKVTDEPTTPVEPELTSITVSPDRVALKVGKDTQLAATAVYSDGSKKEVTSDAVYSAADTGIATVSDTGKVTAVKEGETTVTVSYEGKTYEVSVKVTDETTTPVEPELKSITVSPDRVALKVGQDTQLAATAVYSDGSKKEVTSDAKYSVPGTSIVTVSNTGKVTAVGAGQTTITVSYEGKSYDVSVTVTDDSGTTNPGTPSYPNSPSVTAPSSPSTPVPTGVKVKAGTLLVTKKDKDTTYATISVSSEALIDQLKDLKATFVTLDLTDVSFNDYNGADVIFNKATADKLLASGKGLILTGHGFTIRIPADALADFIGENGFKFILSVVDPGNGEMKILSVNQTTVVSQIVTIGNEKGTLSHPIEIDLNPSSRVNDLQKVGVYQQDENGKWVYVGHNATHQSGNIQLLTSKLGSFELMEQPISFDDIQTHWAKHEIEVIAAQHVTNGKSESKFVPNDTITRAEFVALLDRIFGQEKAWSQYATMAGASDILGREDMVVLMVNAMKADLKGEEMQLNFKDKDQISANAQAAVAYAVDKGLINGMSNNTFAPDQSSTRAQIATILYRLMKLTDKI</sequence>
<evidence type="ECO:0000256" key="10">
    <source>
        <dbReference type="SAM" id="MobiDB-lite"/>
    </source>
</evidence>
<feature type="region of interest" description="Disordered" evidence="10">
    <location>
        <begin position="1418"/>
        <end position="1448"/>
    </location>
</feature>
<evidence type="ECO:0000256" key="9">
    <source>
        <dbReference type="RuleBase" id="RU003355"/>
    </source>
</evidence>
<dbReference type="InterPro" id="IPR023828">
    <property type="entry name" value="Peptidase_S8_Ser-AS"/>
</dbReference>
<keyword evidence="4 8" id="KW-0645">Protease</keyword>
<evidence type="ECO:0000256" key="8">
    <source>
        <dbReference type="PROSITE-ProRule" id="PRU01240"/>
    </source>
</evidence>
<dbReference type="SUPFAM" id="SSF49373">
    <property type="entry name" value="Invasin/intimin cell-adhesion fragments"/>
    <property type="match status" value="4"/>
</dbReference>
<dbReference type="Proteomes" id="UP001344632">
    <property type="component" value="Unassembled WGS sequence"/>
</dbReference>
<dbReference type="InterPro" id="IPR036852">
    <property type="entry name" value="Peptidase_S8/S53_dom_sf"/>
</dbReference>
<evidence type="ECO:0000256" key="11">
    <source>
        <dbReference type="SAM" id="SignalP"/>
    </source>
</evidence>
<evidence type="ECO:0000313" key="13">
    <source>
        <dbReference type="EMBL" id="MEC0241272.1"/>
    </source>
</evidence>
<dbReference type="Gene3D" id="3.50.30.30">
    <property type="match status" value="1"/>
</dbReference>
<dbReference type="InterPro" id="IPR008964">
    <property type="entry name" value="Invasin/intimin_cell_adhesion"/>
</dbReference>
<accession>A0ABU6GQ68</accession>
<feature type="chain" id="PRO_5047377119" evidence="11">
    <location>
        <begin position="29"/>
        <end position="1801"/>
    </location>
</feature>
<keyword evidence="7 8" id="KW-0720">Serine protease</keyword>
<dbReference type="InterPro" id="IPR015500">
    <property type="entry name" value="Peptidase_S8_subtilisin-rel"/>
</dbReference>
<dbReference type="PROSITE" id="PS00138">
    <property type="entry name" value="SUBTILASE_SER"/>
    <property type="match status" value="1"/>
</dbReference>
<evidence type="ECO:0000256" key="5">
    <source>
        <dbReference type="ARBA" id="ARBA00022729"/>
    </source>
</evidence>
<dbReference type="CDD" id="cd07474">
    <property type="entry name" value="Peptidases_S8_subtilisin_Vpr-like"/>
    <property type="match status" value="1"/>
</dbReference>
<dbReference type="PROSITE" id="PS51892">
    <property type="entry name" value="SUBTILASE"/>
    <property type="match status" value="1"/>
</dbReference>
<feature type="compositionally biased region" description="Low complexity" evidence="10">
    <location>
        <begin position="1434"/>
        <end position="1448"/>
    </location>
</feature>
<dbReference type="PRINTS" id="PR00723">
    <property type="entry name" value="SUBTILISIN"/>
</dbReference>
<evidence type="ECO:0000256" key="7">
    <source>
        <dbReference type="ARBA" id="ARBA00022825"/>
    </source>
</evidence>
<keyword evidence="5 11" id="KW-0732">Signal</keyword>
<comment type="similarity">
    <text evidence="1 8 9">Belongs to the peptidase S8 family.</text>
</comment>
<comment type="caution">
    <text evidence="13">The sequence shown here is derived from an EMBL/GenBank/DDBJ whole genome shotgun (WGS) entry which is preliminary data.</text>
</comment>
<feature type="domain" description="SLH" evidence="12">
    <location>
        <begin position="1742"/>
        <end position="1801"/>
    </location>
</feature>
<evidence type="ECO:0000256" key="3">
    <source>
        <dbReference type="ARBA" id="ARBA00022525"/>
    </source>
</evidence>
<dbReference type="InterPro" id="IPR034213">
    <property type="entry name" value="S8_Vpr-like"/>
</dbReference>
<dbReference type="Gene3D" id="3.40.50.200">
    <property type="entry name" value="Peptidase S8/S53 domain"/>
    <property type="match status" value="1"/>
</dbReference>
<dbReference type="InterPro" id="IPR022398">
    <property type="entry name" value="Peptidase_S8_His-AS"/>
</dbReference>
<keyword evidence="14" id="KW-1185">Reference proteome</keyword>
<feature type="active site" description="Charge relay system" evidence="8">
    <location>
        <position position="620"/>
    </location>
</feature>
<proteinExistence type="inferred from homology"/>
<dbReference type="PANTHER" id="PTHR43806:SF65">
    <property type="entry name" value="SERINE PROTEASE APRX"/>
    <property type="match status" value="1"/>
</dbReference>
<protein>
    <submittedName>
        <fullName evidence="13">S8 family serine peptidase</fullName>
    </submittedName>
</protein>
<feature type="active site" description="Charge relay system" evidence="8">
    <location>
        <position position="287"/>
    </location>
</feature>
<feature type="compositionally biased region" description="Basic and acidic residues" evidence="10">
    <location>
        <begin position="249"/>
        <end position="270"/>
    </location>
</feature>
<evidence type="ECO:0000256" key="4">
    <source>
        <dbReference type="ARBA" id="ARBA00022670"/>
    </source>
</evidence>
<dbReference type="Pfam" id="PF00082">
    <property type="entry name" value="Peptidase_S8"/>
    <property type="match status" value="1"/>
</dbReference>
<dbReference type="PROSITE" id="PS00136">
    <property type="entry name" value="SUBTILASE_ASP"/>
    <property type="match status" value="1"/>
</dbReference>
<evidence type="ECO:0000256" key="1">
    <source>
        <dbReference type="ARBA" id="ARBA00011073"/>
    </source>
</evidence>
<dbReference type="InterPro" id="IPR001119">
    <property type="entry name" value="SLH_dom"/>
</dbReference>
<evidence type="ECO:0000256" key="2">
    <source>
        <dbReference type="ARBA" id="ARBA00022512"/>
    </source>
</evidence>
<dbReference type="InterPro" id="IPR010259">
    <property type="entry name" value="S8pro/Inhibitor_I9"/>
</dbReference>
<dbReference type="CDD" id="cd02133">
    <property type="entry name" value="PA_C5a_like"/>
    <property type="match status" value="1"/>
</dbReference>
<reference evidence="13 14" key="1">
    <citation type="submission" date="2023-03" db="EMBL/GenBank/DDBJ databases">
        <title>Bacillus Genome Sequencing.</title>
        <authorList>
            <person name="Dunlap C."/>
        </authorList>
    </citation>
    <scope>NUCLEOTIDE SEQUENCE [LARGE SCALE GENOMIC DNA]</scope>
    <source>
        <strain evidence="13 14">BD-525</strain>
    </source>
</reference>
<dbReference type="PROSITE" id="PS51272">
    <property type="entry name" value="SLH"/>
    <property type="match status" value="2"/>
</dbReference>
<dbReference type="Pfam" id="PF05922">
    <property type="entry name" value="Inhibitor_I9"/>
    <property type="match status" value="1"/>
</dbReference>
<dbReference type="EMBL" id="JARLKZ010000008">
    <property type="protein sequence ID" value="MEC0241272.1"/>
    <property type="molecule type" value="Genomic_DNA"/>
</dbReference>
<dbReference type="InterPro" id="IPR003137">
    <property type="entry name" value="PA_domain"/>
</dbReference>
<feature type="signal peptide" evidence="11">
    <location>
        <begin position="1"/>
        <end position="28"/>
    </location>
</feature>
<organism evidence="13 14">
    <name type="scientific">Paenibacillus dokdonensis</name>
    <dbReference type="NCBI Taxonomy" id="2567944"/>
    <lineage>
        <taxon>Bacteria</taxon>
        <taxon>Bacillati</taxon>
        <taxon>Bacillota</taxon>
        <taxon>Bacilli</taxon>
        <taxon>Bacillales</taxon>
        <taxon>Paenibacillaceae</taxon>
        <taxon>Paenibacillus</taxon>
    </lineage>
</organism>
<keyword evidence="3" id="KW-0964">Secreted</keyword>
<dbReference type="PROSITE" id="PS00137">
    <property type="entry name" value="SUBTILASE_HIS"/>
    <property type="match status" value="1"/>
</dbReference>
<dbReference type="InterPro" id="IPR046450">
    <property type="entry name" value="PA_dom_sf"/>
</dbReference>
<dbReference type="Gene3D" id="2.60.40.1080">
    <property type="match status" value="4"/>
</dbReference>
<name>A0ABU6GQ68_9BACL</name>
<keyword evidence="2" id="KW-0134">Cell wall</keyword>
<feature type="domain" description="SLH" evidence="12">
    <location>
        <begin position="1647"/>
        <end position="1710"/>
    </location>
</feature>
<dbReference type="Pfam" id="PF02368">
    <property type="entry name" value="Big_2"/>
    <property type="match status" value="3"/>
</dbReference>
<dbReference type="Pfam" id="PF02225">
    <property type="entry name" value="PA"/>
    <property type="match status" value="1"/>
</dbReference>
<dbReference type="InterPro" id="IPR023827">
    <property type="entry name" value="Peptidase_S8_Asp-AS"/>
</dbReference>
<dbReference type="InterPro" id="IPR000209">
    <property type="entry name" value="Peptidase_S8/S53_dom"/>
</dbReference>
<dbReference type="SMART" id="SM00635">
    <property type="entry name" value="BID_2"/>
    <property type="match status" value="4"/>
</dbReference>
<keyword evidence="6 8" id="KW-0378">Hydrolase</keyword>
<dbReference type="InterPro" id="IPR003343">
    <property type="entry name" value="Big_2"/>
</dbReference>
<feature type="active site" description="Charge relay system" evidence="8">
    <location>
        <position position="220"/>
    </location>
</feature>
<gene>
    <name evidence="13" type="ORF">P4H66_15580</name>
</gene>
<dbReference type="RefSeq" id="WP_326088979.1">
    <property type="nucleotide sequence ID" value="NZ_JARLKZ010000008.1"/>
</dbReference>
<evidence type="ECO:0000313" key="14">
    <source>
        <dbReference type="Proteomes" id="UP001344632"/>
    </source>
</evidence>
<dbReference type="SUPFAM" id="SSF52743">
    <property type="entry name" value="Subtilisin-like"/>
    <property type="match status" value="1"/>
</dbReference>